<sequence>MNIQIFLKSIAQQDQGKFDVVNKNLFNIKDFNDHTSFALIFNNLSETYDNCLLSKTELKNFSSELIVKGWTELELARVYLLVQISKKFEQKYDHIIEELFKTAGISELIALYKSLPFLPEPKKFLFRAQEGTRSNINLVFNAIGLNNTYPMSFFDERSWNHLILKAFFIDSDVSQIIGTEKRANPTLMTMLTNFAHERVSSGRVVNPELWKLVNLCQDEKF</sequence>
<gene>
    <name evidence="1" type="primary">eboA</name>
</gene>
<geneLocation type="plastid" evidence="1"/>
<accession>A0A3R5V2X2</accession>
<proteinExistence type="predicted"/>
<evidence type="ECO:0000313" key="1">
    <source>
        <dbReference type="EMBL" id="QAA12129.1"/>
    </source>
</evidence>
<protein>
    <submittedName>
        <fullName evidence="1">Uncharacterized protein</fullName>
    </submittedName>
</protein>
<name>A0A3R5V2X2_9STRA</name>
<dbReference type="RefSeq" id="YP_009551196.1">
    <property type="nucleotide sequence ID" value="NC_040300.1"/>
</dbReference>
<keyword evidence="1" id="KW-0934">Plastid</keyword>
<dbReference type="AlphaFoldDB" id="A0A3R5V2X2"/>
<reference evidence="1" key="1">
    <citation type="journal article" date="2019" name="Genome Biol. Evol.">
        <title>Plastid Genomes and Proteins Illuminate the Evolution of Eustigmatophyte Algae and Their Bacterial Endosymbionts.</title>
        <authorList>
            <person name="Sevcikova T."/>
            <person name="Yurchenko T."/>
            <person name="Fawley K.P."/>
            <person name="Amaral R."/>
            <person name="Strnad H."/>
            <person name="Santos L.M."/>
            <person name="Fawley M.W."/>
            <person name="Elias M."/>
        </authorList>
    </citation>
    <scope>NUCLEOTIDE SEQUENCE</scope>
</reference>
<dbReference type="EMBL" id="MK281458">
    <property type="protein sequence ID" value="QAA12129.1"/>
    <property type="molecule type" value="Genomic_DNA"/>
</dbReference>
<organism evidence="1">
    <name type="scientific">Vischeria sp. ACOI 3415</name>
    <dbReference type="NCBI Taxonomy" id="2506143"/>
    <lineage>
        <taxon>Eukaryota</taxon>
        <taxon>Sar</taxon>
        <taxon>Stramenopiles</taxon>
        <taxon>Ochrophyta</taxon>
        <taxon>Eustigmatophyceae</taxon>
        <taxon>Eustigmatales</taxon>
        <taxon>Chlorobotryaceae</taxon>
        <taxon>Vischeria</taxon>
    </lineage>
</organism>
<dbReference type="NCBIfam" id="NF035938">
    <property type="entry name" value="EboA_domain"/>
    <property type="match status" value="1"/>
</dbReference>
<dbReference type="GeneID" id="38948382"/>
<dbReference type="InterPro" id="IPR047715">
    <property type="entry name" value="EboA_dom"/>
</dbReference>